<feature type="transmembrane region" description="Helical" evidence="6">
    <location>
        <begin position="378"/>
        <end position="402"/>
    </location>
</feature>
<comment type="caution">
    <text evidence="8">The sequence shown here is derived from an EMBL/GenBank/DDBJ whole genome shotgun (WGS) entry which is preliminary data.</text>
</comment>
<feature type="transmembrane region" description="Helical" evidence="6">
    <location>
        <begin position="347"/>
        <end position="366"/>
    </location>
</feature>
<protein>
    <recommendedName>
        <fullName evidence="7">Major facilitator superfamily (MFS) profile domain-containing protein</fullName>
    </recommendedName>
</protein>
<dbReference type="InterPro" id="IPR036259">
    <property type="entry name" value="MFS_trans_sf"/>
</dbReference>
<dbReference type="InterPro" id="IPR005829">
    <property type="entry name" value="Sugar_transporter_CS"/>
</dbReference>
<evidence type="ECO:0000259" key="7">
    <source>
        <dbReference type="PROSITE" id="PS50850"/>
    </source>
</evidence>
<feature type="transmembrane region" description="Helical" evidence="6">
    <location>
        <begin position="67"/>
        <end position="93"/>
    </location>
</feature>
<gene>
    <name evidence="8" type="ORF">CCMP2556_LOCUS55491</name>
</gene>
<dbReference type="Gene3D" id="1.20.1720.10">
    <property type="entry name" value="Multidrug resistance protein D"/>
    <property type="match status" value="1"/>
</dbReference>
<feature type="transmembrane region" description="Helical" evidence="6">
    <location>
        <begin position="105"/>
        <end position="125"/>
    </location>
</feature>
<evidence type="ECO:0000256" key="1">
    <source>
        <dbReference type="ARBA" id="ARBA00004141"/>
    </source>
</evidence>
<dbReference type="InterPro" id="IPR011701">
    <property type="entry name" value="MFS"/>
</dbReference>
<proteinExistence type="predicted"/>
<reference evidence="8 9" key="1">
    <citation type="submission" date="2024-02" db="EMBL/GenBank/DDBJ databases">
        <authorList>
            <person name="Chen Y."/>
            <person name="Shah S."/>
            <person name="Dougan E. K."/>
            <person name="Thang M."/>
            <person name="Chan C."/>
        </authorList>
    </citation>
    <scope>NUCLEOTIDE SEQUENCE [LARGE SCALE GENOMIC DNA]</scope>
</reference>
<evidence type="ECO:0000256" key="4">
    <source>
        <dbReference type="ARBA" id="ARBA00022989"/>
    </source>
</evidence>
<comment type="subcellular location">
    <subcellularLocation>
        <location evidence="1">Membrane</location>
        <topology evidence="1">Multi-pass membrane protein</topology>
    </subcellularLocation>
</comment>
<dbReference type="PROSITE" id="PS50850">
    <property type="entry name" value="MFS"/>
    <property type="match status" value="1"/>
</dbReference>
<dbReference type="Gene3D" id="3.30.830.10">
    <property type="entry name" value="Metalloenzyme, LuxS/M16 peptidase-like"/>
    <property type="match status" value="2"/>
</dbReference>
<accession>A0ABP0T1V3</accession>
<dbReference type="InterPro" id="IPR032632">
    <property type="entry name" value="Peptidase_M16_M"/>
</dbReference>
<organism evidence="8 9">
    <name type="scientific">Durusdinium trenchii</name>
    <dbReference type="NCBI Taxonomy" id="1381693"/>
    <lineage>
        <taxon>Eukaryota</taxon>
        <taxon>Sar</taxon>
        <taxon>Alveolata</taxon>
        <taxon>Dinophyceae</taxon>
        <taxon>Suessiales</taxon>
        <taxon>Symbiodiniaceae</taxon>
        <taxon>Durusdinium</taxon>
    </lineage>
</organism>
<dbReference type="PROSITE" id="PS00216">
    <property type="entry name" value="SUGAR_TRANSPORT_1"/>
    <property type="match status" value="1"/>
</dbReference>
<feature type="domain" description="Major facilitator superfamily (MFS) profile" evidence="7">
    <location>
        <begin position="104"/>
        <end position="498"/>
    </location>
</feature>
<dbReference type="Pfam" id="PF07690">
    <property type="entry name" value="MFS_1"/>
    <property type="match status" value="1"/>
</dbReference>
<dbReference type="InterPro" id="IPR011249">
    <property type="entry name" value="Metalloenz_LuxS/M16"/>
</dbReference>
<keyword evidence="5 6" id="KW-0472">Membrane</keyword>
<dbReference type="Proteomes" id="UP001642484">
    <property type="component" value="Unassembled WGS sequence"/>
</dbReference>
<evidence type="ECO:0000256" key="3">
    <source>
        <dbReference type="ARBA" id="ARBA00022723"/>
    </source>
</evidence>
<evidence type="ECO:0000313" key="8">
    <source>
        <dbReference type="EMBL" id="CAK9118400.1"/>
    </source>
</evidence>
<dbReference type="SUPFAM" id="SSF103473">
    <property type="entry name" value="MFS general substrate transporter"/>
    <property type="match status" value="1"/>
</dbReference>
<keyword evidence="2 6" id="KW-0812">Transmembrane</keyword>
<feature type="transmembrane region" description="Helical" evidence="6">
    <location>
        <begin position="176"/>
        <end position="195"/>
    </location>
</feature>
<keyword evidence="9" id="KW-1185">Reference proteome</keyword>
<dbReference type="SUPFAM" id="SSF63411">
    <property type="entry name" value="LuxS/MPP-like metallohydrolase"/>
    <property type="match status" value="1"/>
</dbReference>
<name>A0ABP0T1V3_9DINO</name>
<feature type="transmembrane region" description="Helical" evidence="6">
    <location>
        <begin position="233"/>
        <end position="260"/>
    </location>
</feature>
<dbReference type="PANTHER" id="PTHR43690:SF18">
    <property type="entry name" value="INSULIN-DEGRADING ENZYME-RELATED"/>
    <property type="match status" value="1"/>
</dbReference>
<dbReference type="PANTHER" id="PTHR43690">
    <property type="entry name" value="NARDILYSIN"/>
    <property type="match status" value="1"/>
</dbReference>
<dbReference type="EMBL" id="CAXAMN010029005">
    <property type="protein sequence ID" value="CAK9118400.1"/>
    <property type="molecule type" value="Genomic_DNA"/>
</dbReference>
<evidence type="ECO:0000256" key="5">
    <source>
        <dbReference type="ARBA" id="ARBA00023136"/>
    </source>
</evidence>
<feature type="transmembrane region" description="Helical" evidence="6">
    <location>
        <begin position="310"/>
        <end position="327"/>
    </location>
</feature>
<sequence length="866" mass="95050">MCSLHHAARCPTEPPPYLTTETWDIWPGMDDACFLQINATVGISDFHVKNLTSKGLFAGLVHLGEEYGWICKAVTLTTYSCLAAILLATMCFGCPEKRPKDPQMVGSRTLTIYLGAVSGLLYFTTDQYLPSMPQMEVELTGSQTLLSGSVQLNIFSKCVVGLIVAPLSDKIGRRPIFVTCALLLILGSFGCAFAPNVSWFLAARVIQSLGESLEPLIFAILRDCYPKPEDRLVAWSVVLALEMIGIAIGPVLGGLVASFSHWRVPFFLLSLAWAGLANYAAFCVHETAVDVKDPPSYWSSVKRVFTDRQLVTLLVAETFVLSTYYTVNANISYLTEGVYGKSTVMTSWLMGAFASIAAAGMILVTNADTDVLSTAKQWMMAFSLGSGSSFVIAAVFFSHYLWSYLGSSFLMGFTLACYLPLGVLFMETLEDIAGTAASFEVFAQAGPPSIYSALATQGIIHDGQRGLTWFQAASALLEFGIRMPGPNVFVPEDLSVTRTPADAPLTPQRLRPCAKQMPVWQIFHRKDDRFLQPKTFVAFNFQCPRSSEDALRYLLTKIWCACIEEELNEFSYDASQAGLSYSLDASGTGITLLVAGFSDKLPVLLEAVVAKMKEAVSPATFNLVLDRTQRMLRNSALKMRPCDLAVRKSRELTQRHSFSVEEQLKVLDQVTVEDVQSEHQRLFLDAFSEALVTGHADAPEAQRLCALCSLASPENGRPAEAPEEAELPEGRTLWVIPGTNPEERNNCVVMELQLPDGLQQSVFTSLLVRMLNPKVFEGTLGVRAESNIADTAESNRRIHLVLQSSLHRRSIFGTDPAPRKNIPWFGSSSVVDLLTHRPGHHAFACIRTLGMSFCQDFAPTKGRKGS</sequence>
<evidence type="ECO:0000313" key="9">
    <source>
        <dbReference type="Proteomes" id="UP001642484"/>
    </source>
</evidence>
<keyword evidence="3" id="KW-0479">Metal-binding</keyword>
<dbReference type="InterPro" id="IPR020846">
    <property type="entry name" value="MFS_dom"/>
</dbReference>
<keyword evidence="4 6" id="KW-1133">Transmembrane helix</keyword>
<feature type="transmembrane region" description="Helical" evidence="6">
    <location>
        <begin position="408"/>
        <end position="426"/>
    </location>
</feature>
<feature type="transmembrane region" description="Helical" evidence="6">
    <location>
        <begin position="266"/>
        <end position="289"/>
    </location>
</feature>
<dbReference type="InterPro" id="IPR050626">
    <property type="entry name" value="Peptidase_M16"/>
</dbReference>
<dbReference type="Pfam" id="PF16187">
    <property type="entry name" value="Peptidase_M16_M"/>
    <property type="match status" value="1"/>
</dbReference>
<evidence type="ECO:0000256" key="2">
    <source>
        <dbReference type="ARBA" id="ARBA00022692"/>
    </source>
</evidence>
<evidence type="ECO:0000256" key="6">
    <source>
        <dbReference type="SAM" id="Phobius"/>
    </source>
</evidence>